<gene>
    <name evidence="2" type="ORF">BCR32DRAFT_327929</name>
</gene>
<accession>A0A1Y1X2A5</accession>
<dbReference type="AlphaFoldDB" id="A0A1Y1X2A5"/>
<dbReference type="OrthoDB" id="10516790at2759"/>
<proteinExistence type="predicted"/>
<keyword evidence="3" id="KW-1185">Reference proteome</keyword>
<dbReference type="EMBL" id="MCFG01000162">
    <property type="protein sequence ID" value="ORX79832.1"/>
    <property type="molecule type" value="Genomic_DNA"/>
</dbReference>
<feature type="compositionally biased region" description="Basic and acidic residues" evidence="1">
    <location>
        <begin position="121"/>
        <end position="138"/>
    </location>
</feature>
<feature type="region of interest" description="Disordered" evidence="1">
    <location>
        <begin position="115"/>
        <end position="138"/>
    </location>
</feature>
<name>A0A1Y1X2A5_9FUNG</name>
<reference evidence="2 3" key="2">
    <citation type="submission" date="2016-08" db="EMBL/GenBank/DDBJ databases">
        <title>Pervasive Adenine N6-methylation of Active Genes in Fungi.</title>
        <authorList>
            <consortium name="DOE Joint Genome Institute"/>
            <person name="Mondo S.J."/>
            <person name="Dannebaum R.O."/>
            <person name="Kuo R.C."/>
            <person name="Labutti K."/>
            <person name="Haridas S."/>
            <person name="Kuo A."/>
            <person name="Salamov A."/>
            <person name="Ahrendt S.R."/>
            <person name="Lipzen A."/>
            <person name="Sullivan W."/>
            <person name="Andreopoulos W.B."/>
            <person name="Clum A."/>
            <person name="Lindquist E."/>
            <person name="Daum C."/>
            <person name="Ramamoorthy G.K."/>
            <person name="Gryganskyi A."/>
            <person name="Culley D."/>
            <person name="Magnuson J.K."/>
            <person name="James T.Y."/>
            <person name="O'Malley M.A."/>
            <person name="Stajich J.E."/>
            <person name="Spatafora J.W."/>
            <person name="Visel A."/>
            <person name="Grigoriev I.V."/>
        </authorList>
    </citation>
    <scope>NUCLEOTIDE SEQUENCE [LARGE SCALE GENOMIC DNA]</scope>
    <source>
        <strain evidence="2 3">S4</strain>
    </source>
</reference>
<organism evidence="2 3">
    <name type="scientific">Anaeromyces robustus</name>
    <dbReference type="NCBI Taxonomy" id="1754192"/>
    <lineage>
        <taxon>Eukaryota</taxon>
        <taxon>Fungi</taxon>
        <taxon>Fungi incertae sedis</taxon>
        <taxon>Chytridiomycota</taxon>
        <taxon>Chytridiomycota incertae sedis</taxon>
        <taxon>Neocallimastigomycetes</taxon>
        <taxon>Neocallimastigales</taxon>
        <taxon>Neocallimastigaceae</taxon>
        <taxon>Anaeromyces</taxon>
    </lineage>
</organism>
<evidence type="ECO:0000313" key="2">
    <source>
        <dbReference type="EMBL" id="ORX79832.1"/>
    </source>
</evidence>
<reference evidence="2 3" key="1">
    <citation type="submission" date="2016-08" db="EMBL/GenBank/DDBJ databases">
        <title>A Parts List for Fungal Cellulosomes Revealed by Comparative Genomics.</title>
        <authorList>
            <consortium name="DOE Joint Genome Institute"/>
            <person name="Haitjema C.H."/>
            <person name="Gilmore S.P."/>
            <person name="Henske J.K."/>
            <person name="Solomon K.V."/>
            <person name="De Groot R."/>
            <person name="Kuo A."/>
            <person name="Mondo S.J."/>
            <person name="Salamov A.A."/>
            <person name="Labutti K."/>
            <person name="Zhao Z."/>
            <person name="Chiniquy J."/>
            <person name="Barry K."/>
            <person name="Brewer H.M."/>
            <person name="Purvine S.O."/>
            <person name="Wright A.T."/>
            <person name="Boxma B."/>
            <person name="Van Alen T."/>
            <person name="Hackstein J.H."/>
            <person name="Baker S.E."/>
            <person name="Grigoriev I.V."/>
            <person name="O'Malley M.A."/>
        </authorList>
    </citation>
    <scope>NUCLEOTIDE SEQUENCE [LARGE SCALE GENOMIC DNA]</scope>
    <source>
        <strain evidence="2 3">S4</strain>
    </source>
</reference>
<comment type="caution">
    <text evidence="2">The sequence shown here is derived from an EMBL/GenBank/DDBJ whole genome shotgun (WGS) entry which is preliminary data.</text>
</comment>
<evidence type="ECO:0000256" key="1">
    <source>
        <dbReference type="SAM" id="MobiDB-lite"/>
    </source>
</evidence>
<evidence type="ECO:0000313" key="3">
    <source>
        <dbReference type="Proteomes" id="UP000193944"/>
    </source>
</evidence>
<sequence length="138" mass="16385">MKKIQEERIHTIEKESSEWKKTISDIEEQLASLKSFIDNTDGLFSDLFKKGKELELEIDTIKKKNIDFEKSHYKHIDYDDYSTETSDKNEKPNTTEIFEYFNDDKNNSTEVYENFNETTNNEDKTSKSDNMKEDVSKE</sequence>
<protein>
    <submittedName>
        <fullName evidence="2">Uncharacterized protein</fullName>
    </submittedName>
</protein>
<dbReference type="Proteomes" id="UP000193944">
    <property type="component" value="Unassembled WGS sequence"/>
</dbReference>